<keyword evidence="2" id="KW-1185">Reference proteome</keyword>
<accession>A0A183L2C8</accession>
<reference evidence="3" key="1">
    <citation type="submission" date="2016-06" db="UniProtKB">
        <authorList>
            <consortium name="WormBaseParasite"/>
        </authorList>
    </citation>
    <scope>IDENTIFICATION</scope>
</reference>
<evidence type="ECO:0000313" key="2">
    <source>
        <dbReference type="Proteomes" id="UP000279833"/>
    </source>
</evidence>
<dbReference type="Proteomes" id="UP000279833">
    <property type="component" value="Unassembled WGS sequence"/>
</dbReference>
<sequence length="40" mass="4737">MKKLFPEHEALLNKLCADAEYVLFKESKVSYSIHNYIHIL</sequence>
<protein>
    <submittedName>
        <fullName evidence="3">Transcriptional regulator</fullName>
    </submittedName>
</protein>
<dbReference type="EMBL" id="UZAK01046628">
    <property type="protein sequence ID" value="VDP75570.1"/>
    <property type="molecule type" value="Genomic_DNA"/>
</dbReference>
<dbReference type="WBParaSite" id="SCUD_0002148401-mRNA-1">
    <property type="protein sequence ID" value="SCUD_0002148401-mRNA-1"/>
    <property type="gene ID" value="SCUD_0002148401"/>
</dbReference>
<proteinExistence type="predicted"/>
<evidence type="ECO:0000313" key="3">
    <source>
        <dbReference type="WBParaSite" id="SCUD_0002148401-mRNA-1"/>
    </source>
</evidence>
<organism evidence="3">
    <name type="scientific">Schistosoma curassoni</name>
    <dbReference type="NCBI Taxonomy" id="6186"/>
    <lineage>
        <taxon>Eukaryota</taxon>
        <taxon>Metazoa</taxon>
        <taxon>Spiralia</taxon>
        <taxon>Lophotrochozoa</taxon>
        <taxon>Platyhelminthes</taxon>
        <taxon>Trematoda</taxon>
        <taxon>Digenea</taxon>
        <taxon>Strigeidida</taxon>
        <taxon>Schistosomatoidea</taxon>
        <taxon>Schistosomatidae</taxon>
        <taxon>Schistosoma</taxon>
    </lineage>
</organism>
<evidence type="ECO:0000313" key="1">
    <source>
        <dbReference type="EMBL" id="VDP75570.1"/>
    </source>
</evidence>
<dbReference type="AlphaFoldDB" id="A0A183L2C8"/>
<name>A0A183L2C8_9TREM</name>
<reference evidence="1 2" key="2">
    <citation type="submission" date="2018-11" db="EMBL/GenBank/DDBJ databases">
        <authorList>
            <consortium name="Pathogen Informatics"/>
        </authorList>
    </citation>
    <scope>NUCLEOTIDE SEQUENCE [LARGE SCALE GENOMIC DNA]</scope>
    <source>
        <strain evidence="1">Dakar</strain>
        <strain evidence="2">Dakar, Senegal</strain>
    </source>
</reference>
<gene>
    <name evidence="1" type="ORF">SCUD_LOCUS21479</name>
</gene>